<dbReference type="AlphaFoldDB" id="A0A0N4X592"/>
<dbReference type="WBParaSite" id="HPLM_0001953401-mRNA-1">
    <property type="protein sequence ID" value="HPLM_0001953401-mRNA-1"/>
    <property type="gene ID" value="HPLM_0001953401"/>
</dbReference>
<dbReference type="EMBL" id="UZAF01021387">
    <property type="protein sequence ID" value="VDO77773.1"/>
    <property type="molecule type" value="Genomic_DNA"/>
</dbReference>
<keyword evidence="2" id="KW-1185">Reference proteome</keyword>
<name>A0A0N4X592_HAEPC</name>
<dbReference type="Proteomes" id="UP000268014">
    <property type="component" value="Unassembled WGS sequence"/>
</dbReference>
<evidence type="ECO:0000313" key="3">
    <source>
        <dbReference type="WBParaSite" id="HPLM_0001953401-mRNA-1"/>
    </source>
</evidence>
<protein>
    <submittedName>
        <fullName evidence="3">Secreted protein</fullName>
    </submittedName>
</protein>
<evidence type="ECO:0000313" key="2">
    <source>
        <dbReference type="Proteomes" id="UP000268014"/>
    </source>
</evidence>
<sequence>MMNRLLSAIHTAPDGLNFFVTPIFRESSLSFVMRNSFSLSSFSLIDWFRADAAWLINVSMMVGCGFGFPSSENEALGSGRRAPRRAFVMVSSRPFDPSLPPKFRMFSAIFVNWSSDALLDSRASKGFGAAEAV</sequence>
<evidence type="ECO:0000313" key="1">
    <source>
        <dbReference type="EMBL" id="VDO77773.1"/>
    </source>
</evidence>
<proteinExistence type="predicted"/>
<accession>A0A0N4X592</accession>
<organism evidence="3">
    <name type="scientific">Haemonchus placei</name>
    <name type="common">Barber's pole worm</name>
    <dbReference type="NCBI Taxonomy" id="6290"/>
    <lineage>
        <taxon>Eukaryota</taxon>
        <taxon>Metazoa</taxon>
        <taxon>Ecdysozoa</taxon>
        <taxon>Nematoda</taxon>
        <taxon>Chromadorea</taxon>
        <taxon>Rhabditida</taxon>
        <taxon>Rhabditina</taxon>
        <taxon>Rhabditomorpha</taxon>
        <taxon>Strongyloidea</taxon>
        <taxon>Trichostrongylidae</taxon>
        <taxon>Haemonchus</taxon>
    </lineage>
</organism>
<reference evidence="1 2" key="2">
    <citation type="submission" date="2018-11" db="EMBL/GenBank/DDBJ databases">
        <authorList>
            <consortium name="Pathogen Informatics"/>
        </authorList>
    </citation>
    <scope>NUCLEOTIDE SEQUENCE [LARGE SCALE GENOMIC DNA]</scope>
    <source>
        <strain evidence="1 2">MHpl1</strain>
    </source>
</reference>
<reference evidence="3" key="1">
    <citation type="submission" date="2017-02" db="UniProtKB">
        <authorList>
            <consortium name="WormBaseParasite"/>
        </authorList>
    </citation>
    <scope>IDENTIFICATION</scope>
</reference>
<gene>
    <name evidence="1" type="ORF">HPLM_LOCUS19526</name>
</gene>